<sequence>MGCVWTRSSCPHSTVKSIAQRSIRGFSSSHDDSDCLPGLFPEEEKAHVRPRGKGLRSLRRRTPALSPHRLIRRTYIVKCVEEIRKMEMCCIPPLRHLYNLSRCYVRGGRPSKQSKTALKDLCRTHDLIELLVRSLVSSHQMSFEAATASGEELGPEIRPEGRYRYHEYVESHLRLLELLLKETDLLLSLDRALELWDCLVEGDTASRFDRELFLDWLMGCCDDLSVVTQLNIFEKKLLPLSSPNVITLPNFLTTAKAFFIQVNLNQNNVKTDRVKDFIVEKLSLTGTEIFWRLVTESPAEDIARRAIDTLLQLNHGNLSPTLKGDPAKIHGRFLEECCGRLQVILKKLEEECLAHRRMVSTPSPPPASSRSNGKTETGVASNSAEIDPRYATAIDRLLLLLETYIRTVEAEEVSWGGSSVGSGSYLGSPSSGKTNASPTMLGGRAALGEIPKRSPLLPNPSSEQVVPVMDYPSTSSPPSLPLPHCHSAGFIGLRFVIGVVVYGSPATNSNSVPLGVPGGGNAGPVVQGPSLPPGTGSSNSGGGGDRQSDVKIATHSNEPLCTFRARLAAMLNVSSLHNMKLMRRSQNYPDEDPSPVSIQNTPGHTLMDQLLEEYGFDEVALQDLPVVMSVVLPGNHNADSSVFAVPEPPSTPGAGGRGGPSTSGGGGVASSNRFSHAESLPSAIMGSNSKVFAMLQRIANLDETRVLTGIRRLLRLLPTDPEVSDALDAISAAPSASADANPKLSPRISPRPKMSAEEKEKRQRMLREFLKPDQPPFSLLYRLETLWGRLLPPANVYSVPSASGSALFSMSSNSSVENSFREDFIASGCLTVVLDLFEKNSAVIQKAIASSISSQRPMSPTSVSVIEEQHPCFMTAAELSQRCLLIGLEIIRSIISSQPPVSWMSPPGTQVASSPSPVRPTPAKVSAMEGASGSPKKPPLQPSNIYSLPGPKQSALLQSLARLIFFCCGASRDNSAPSVAPGAGSPTPGIFGGRGSRQSSEGSTGSEGASIHSSPSSNGPQKLSPVPFQETLITRTALEVLVLTIYERPTLLCESGCAICSLHQTDFYALPDVERLILDVVLRSPSVHIRGAAAREFFALSNIPPPRRLLCPDKAVTPPRQFILQVLVNSPLALWVPMSSVRGKGHQWVAQCADFFDLRCQLLRGLSLALQESWKFPARKMLNDELDWLKNFTPTETQRDTDNILLAGHLRLIRALLTCEGVDKKSAGHRIIRPLLDRFLFPASNCILEGLSSTAGRNLPFRPPCSSKKSRAAAYDVLRELLKGCHENLAVIVDRVVTLHHQANTGLSKEFQLLKGCHENLAVIVDRVVTLHHQANTGLSKEFQTGTTTFVSILDNLIRKYNLSKAITVPSILQTFSGMQPFRRCMVQDLTNDNEHVNVIYDHAFLNQKELDSVVGADPQAKFFGVDLDRKGEKLQKSLSSLDSYFDLVMIMERYDESLILAKDILCLDWDDILYTKLNVVGESVRPKLSQQELKKVRSWQWLDVQIYEYFAAKFQQRVEQYGVQRMEDDLRYFREKLKDMPSIDALTGNRLLLESVTTIRQQNELRLQKSKIEERRKRSTSYFTLIVIAFSFVVLLANAVHPTVIK</sequence>
<evidence type="ECO:0000313" key="16">
    <source>
        <dbReference type="EMBL" id="CAD7227603.1"/>
    </source>
</evidence>
<feature type="region of interest" description="Disordered" evidence="13">
    <location>
        <begin position="641"/>
        <end position="673"/>
    </location>
</feature>
<evidence type="ECO:0000256" key="3">
    <source>
        <dbReference type="ARBA" id="ARBA00022670"/>
    </source>
</evidence>
<feature type="domain" description="UBP34/UBP24/USP9X/USP9Y-like ARM repeat region" evidence="15">
    <location>
        <begin position="70"/>
        <end position="263"/>
    </location>
</feature>
<keyword evidence="10" id="KW-0333">Golgi apparatus</keyword>
<evidence type="ECO:0000256" key="12">
    <source>
        <dbReference type="ARBA" id="ARBA00023180"/>
    </source>
</evidence>
<evidence type="ECO:0000256" key="7">
    <source>
        <dbReference type="ARBA" id="ARBA00022801"/>
    </source>
</evidence>
<evidence type="ECO:0000256" key="9">
    <source>
        <dbReference type="ARBA" id="ARBA00022989"/>
    </source>
</evidence>
<comment type="subcellular location">
    <subcellularLocation>
        <location evidence="1">Golgi apparatus membrane</location>
        <topology evidence="1">Single-pass type II membrane protein</topology>
    </subcellularLocation>
</comment>
<organism evidence="16">
    <name type="scientific">Cyprideis torosa</name>
    <dbReference type="NCBI Taxonomy" id="163714"/>
    <lineage>
        <taxon>Eukaryota</taxon>
        <taxon>Metazoa</taxon>
        <taxon>Ecdysozoa</taxon>
        <taxon>Arthropoda</taxon>
        <taxon>Crustacea</taxon>
        <taxon>Oligostraca</taxon>
        <taxon>Ostracoda</taxon>
        <taxon>Podocopa</taxon>
        <taxon>Podocopida</taxon>
        <taxon>Cytherocopina</taxon>
        <taxon>Cytheroidea</taxon>
        <taxon>Cytherideidae</taxon>
        <taxon>Cyprideis</taxon>
    </lineage>
</organism>
<feature type="compositionally biased region" description="Gly residues" evidence="13">
    <location>
        <begin position="653"/>
        <end position="668"/>
    </location>
</feature>
<evidence type="ECO:0000256" key="4">
    <source>
        <dbReference type="ARBA" id="ARBA00022679"/>
    </source>
</evidence>
<protein>
    <recommendedName>
        <fullName evidence="15">UBP34/UBP24/USP9X/USP9Y-like ARM repeat region domain-containing protein</fullName>
    </recommendedName>
</protein>
<accession>A0A7R8ZPL8</accession>
<keyword evidence="4" id="KW-0808">Transferase</keyword>
<gene>
    <name evidence="16" type="ORF">CTOB1V02_LOCUS5504</name>
</gene>
<feature type="transmembrane region" description="Helical" evidence="14">
    <location>
        <begin position="1583"/>
        <end position="1601"/>
    </location>
</feature>
<dbReference type="GO" id="GO:0006508">
    <property type="term" value="P:proteolysis"/>
    <property type="evidence" value="ECO:0007669"/>
    <property type="project" value="UniProtKB-KW"/>
</dbReference>
<evidence type="ECO:0000256" key="8">
    <source>
        <dbReference type="ARBA" id="ARBA00022968"/>
    </source>
</evidence>
<feature type="region of interest" description="Disordered" evidence="13">
    <location>
        <begin position="357"/>
        <end position="383"/>
    </location>
</feature>
<dbReference type="GO" id="GO:0009247">
    <property type="term" value="P:glycolipid biosynthetic process"/>
    <property type="evidence" value="ECO:0007669"/>
    <property type="project" value="InterPro"/>
</dbReference>
<feature type="compositionally biased region" description="Low complexity" evidence="13">
    <location>
        <begin position="996"/>
        <end position="1010"/>
    </location>
</feature>
<keyword evidence="5 14" id="KW-0812">Transmembrane</keyword>
<feature type="compositionally biased region" description="Polar residues" evidence="13">
    <location>
        <begin position="372"/>
        <end position="383"/>
    </location>
</feature>
<feature type="region of interest" description="Disordered" evidence="13">
    <location>
        <begin position="734"/>
        <end position="761"/>
    </location>
</feature>
<comment type="similarity">
    <text evidence="2">Belongs to the galactose-3-O-sulfotransferase family.</text>
</comment>
<dbReference type="GO" id="GO:0001733">
    <property type="term" value="F:galactosylceramide sulfotransferase activity"/>
    <property type="evidence" value="ECO:0007669"/>
    <property type="project" value="InterPro"/>
</dbReference>
<dbReference type="Pfam" id="PF25010">
    <property type="entry name" value="ARM_UBP24_USP9X-Y"/>
    <property type="match status" value="1"/>
</dbReference>
<keyword evidence="11 14" id="KW-0472">Membrane</keyword>
<feature type="region of interest" description="Disordered" evidence="13">
    <location>
        <begin position="417"/>
        <end position="442"/>
    </location>
</feature>
<keyword evidence="6" id="KW-0833">Ubl conjugation pathway</keyword>
<proteinExistence type="inferred from homology"/>
<dbReference type="PANTHER" id="PTHR14647:SF84">
    <property type="entry name" value="GALACTOSE-3-O-SULFOTRANSFERASE 2-LIKE"/>
    <property type="match status" value="1"/>
</dbReference>
<feature type="compositionally biased region" description="Polar residues" evidence="13">
    <location>
        <begin position="1011"/>
        <end position="1021"/>
    </location>
</feature>
<keyword evidence="8" id="KW-0735">Signal-anchor</keyword>
<dbReference type="OrthoDB" id="514299at2759"/>
<evidence type="ECO:0000256" key="1">
    <source>
        <dbReference type="ARBA" id="ARBA00004323"/>
    </source>
</evidence>
<feature type="region of interest" description="Disordered" evidence="13">
    <location>
        <begin position="518"/>
        <end position="550"/>
    </location>
</feature>
<dbReference type="Pfam" id="PF06990">
    <property type="entry name" value="Gal-3-0_sulfotr"/>
    <property type="match status" value="1"/>
</dbReference>
<feature type="non-terminal residue" evidence="16">
    <location>
        <position position="1607"/>
    </location>
</feature>
<dbReference type="PANTHER" id="PTHR14647">
    <property type="entry name" value="GALACTOSE-3-O-SULFOTRANSFERASE"/>
    <property type="match status" value="1"/>
</dbReference>
<keyword evidence="12" id="KW-0325">Glycoprotein</keyword>
<feature type="compositionally biased region" description="Polar residues" evidence="13">
    <location>
        <begin position="907"/>
        <end position="916"/>
    </location>
</feature>
<feature type="region of interest" description="Disordered" evidence="13">
    <location>
        <begin position="977"/>
        <end position="1025"/>
    </location>
</feature>
<evidence type="ECO:0000259" key="15">
    <source>
        <dbReference type="Pfam" id="PF25010"/>
    </source>
</evidence>
<keyword evidence="3" id="KW-0645">Protease</keyword>
<evidence type="ECO:0000256" key="14">
    <source>
        <dbReference type="SAM" id="Phobius"/>
    </source>
</evidence>
<dbReference type="InterPro" id="IPR027417">
    <property type="entry name" value="P-loop_NTPase"/>
</dbReference>
<feature type="compositionally biased region" description="Low complexity" evidence="13">
    <location>
        <begin position="417"/>
        <end position="432"/>
    </location>
</feature>
<evidence type="ECO:0000256" key="13">
    <source>
        <dbReference type="SAM" id="MobiDB-lite"/>
    </source>
</evidence>
<dbReference type="InterPro" id="IPR009729">
    <property type="entry name" value="Gal-3-0_sulfotransfrase"/>
</dbReference>
<evidence type="ECO:0000256" key="10">
    <source>
        <dbReference type="ARBA" id="ARBA00023034"/>
    </source>
</evidence>
<keyword evidence="7" id="KW-0378">Hydrolase</keyword>
<evidence type="ECO:0000256" key="6">
    <source>
        <dbReference type="ARBA" id="ARBA00022786"/>
    </source>
</evidence>
<dbReference type="Gene3D" id="3.40.50.300">
    <property type="entry name" value="P-loop containing nucleotide triphosphate hydrolases"/>
    <property type="match status" value="1"/>
</dbReference>
<evidence type="ECO:0000256" key="5">
    <source>
        <dbReference type="ARBA" id="ARBA00022692"/>
    </source>
</evidence>
<dbReference type="InterPro" id="IPR056850">
    <property type="entry name" value="ARM_UBP34_24_USP9X_Y"/>
</dbReference>
<evidence type="ECO:0000256" key="11">
    <source>
        <dbReference type="ARBA" id="ARBA00023136"/>
    </source>
</evidence>
<dbReference type="GO" id="GO:0008233">
    <property type="term" value="F:peptidase activity"/>
    <property type="evidence" value="ECO:0007669"/>
    <property type="project" value="UniProtKB-KW"/>
</dbReference>
<dbReference type="EMBL" id="OB661193">
    <property type="protein sequence ID" value="CAD7227603.1"/>
    <property type="molecule type" value="Genomic_DNA"/>
</dbReference>
<dbReference type="GO" id="GO:0000139">
    <property type="term" value="C:Golgi membrane"/>
    <property type="evidence" value="ECO:0007669"/>
    <property type="project" value="UniProtKB-SubCell"/>
</dbReference>
<evidence type="ECO:0000256" key="2">
    <source>
        <dbReference type="ARBA" id="ARBA00008124"/>
    </source>
</evidence>
<reference evidence="16" key="1">
    <citation type="submission" date="2020-11" db="EMBL/GenBank/DDBJ databases">
        <authorList>
            <person name="Tran Van P."/>
        </authorList>
    </citation>
    <scope>NUCLEOTIDE SEQUENCE</scope>
</reference>
<name>A0A7R8ZPL8_9CRUS</name>
<keyword evidence="9 14" id="KW-1133">Transmembrane helix</keyword>
<feature type="compositionally biased region" description="Low complexity" evidence="13">
    <location>
        <begin position="523"/>
        <end position="538"/>
    </location>
</feature>
<feature type="region of interest" description="Disordered" evidence="13">
    <location>
        <begin position="900"/>
        <end position="947"/>
    </location>
</feature>